<dbReference type="Proteomes" id="UP000264006">
    <property type="component" value="Chromosome"/>
</dbReference>
<gene>
    <name evidence="3" type="ORF">DVS28_a5049</name>
</gene>
<dbReference type="KEGG" id="euz:DVS28_a5049"/>
<protein>
    <submittedName>
        <fullName evidence="3">Uncharacterized protein</fullName>
    </submittedName>
</protein>
<keyword evidence="4" id="KW-1185">Reference proteome</keyword>
<evidence type="ECO:0000256" key="2">
    <source>
        <dbReference type="SAM" id="Phobius"/>
    </source>
</evidence>
<evidence type="ECO:0000256" key="1">
    <source>
        <dbReference type="SAM" id="MobiDB-lite"/>
    </source>
</evidence>
<sequence>MIIQDHEAELAYTYAWWLTGDEARARAAVLAAVARPEVPGADDALRVEILLRRVRAAAIEQPTMCPASELALLHDGMGLALDSAAGLAMIDSREARTELAHGRLEALGAQDQVNVVEPERLGGLAVGNPADVAAARQNPALGELRRLILQGRDELVSVSRVVVPDEVLDVVRRAREDAGADGMRPPVDLSPAPDPIETEAETSADTDEVPHRDERSDEGDPFESIPVVLADVGSPPAAETEPSTPMDHADAEEVDLSSQVGDVEMPLGAPRTSSSLVWVIVGIAFIAAVGFLLFSRGEDALPGGDGDEPTLEVPSVEDGTTPESDPSEPDVVAPEPTGTDADDPESTPSPADSDVPAPTTEASSTEASPTEDSSSEAPATEPDAPATDGVALVETGVAVGLGADPDPEVAAPQATPFDPISFVVTYTGAEEGDALIANWTVDGVPFGTEQVDLVAGDHTSRFSRQVPLEGGWPVGEHVLQFTRTGQADVLGEVRFVVVDDQA</sequence>
<feature type="compositionally biased region" description="Low complexity" evidence="1">
    <location>
        <begin position="356"/>
        <end position="387"/>
    </location>
</feature>
<keyword evidence="2" id="KW-0812">Transmembrane</keyword>
<dbReference type="AlphaFoldDB" id="A0A346Y5F8"/>
<reference evidence="3 4" key="1">
    <citation type="submission" date="2018-09" db="EMBL/GenBank/DDBJ databases">
        <title>Complete genome sequence of Euzebya sp. DY32-46 isolated from seawater of Pacific Ocean.</title>
        <authorList>
            <person name="Xu L."/>
            <person name="Wu Y.-H."/>
            <person name="Xu X.-W."/>
        </authorList>
    </citation>
    <scope>NUCLEOTIDE SEQUENCE [LARGE SCALE GENOMIC DNA]</scope>
    <source>
        <strain evidence="3 4">DY32-46</strain>
    </source>
</reference>
<dbReference type="OrthoDB" id="5241142at2"/>
<organism evidence="3 4">
    <name type="scientific">Euzebya pacifica</name>
    <dbReference type="NCBI Taxonomy" id="1608957"/>
    <lineage>
        <taxon>Bacteria</taxon>
        <taxon>Bacillati</taxon>
        <taxon>Actinomycetota</taxon>
        <taxon>Nitriliruptoria</taxon>
        <taxon>Euzebyales</taxon>
    </lineage>
</organism>
<feature type="region of interest" description="Disordered" evidence="1">
    <location>
        <begin position="178"/>
        <end position="254"/>
    </location>
</feature>
<name>A0A346Y5F8_9ACTN</name>
<proteinExistence type="predicted"/>
<feature type="transmembrane region" description="Helical" evidence="2">
    <location>
        <begin position="275"/>
        <end position="294"/>
    </location>
</feature>
<accession>A0A346Y5F8</accession>
<dbReference type="EMBL" id="CP031165">
    <property type="protein sequence ID" value="AXV09705.1"/>
    <property type="molecule type" value="Genomic_DNA"/>
</dbReference>
<feature type="region of interest" description="Disordered" evidence="1">
    <location>
        <begin position="302"/>
        <end position="387"/>
    </location>
</feature>
<keyword evidence="2" id="KW-1133">Transmembrane helix</keyword>
<keyword evidence="2" id="KW-0472">Membrane</keyword>
<evidence type="ECO:0000313" key="4">
    <source>
        <dbReference type="Proteomes" id="UP000264006"/>
    </source>
</evidence>
<feature type="compositionally biased region" description="Acidic residues" evidence="1">
    <location>
        <begin position="196"/>
        <end position="207"/>
    </location>
</feature>
<dbReference type="RefSeq" id="WP_114593843.1">
    <property type="nucleotide sequence ID" value="NZ_CP031165.1"/>
</dbReference>
<evidence type="ECO:0000313" key="3">
    <source>
        <dbReference type="EMBL" id="AXV09705.1"/>
    </source>
</evidence>